<dbReference type="GO" id="GO:0016787">
    <property type="term" value="F:hydrolase activity"/>
    <property type="evidence" value="ECO:0007669"/>
    <property type="project" value="UniProtKB-KW"/>
</dbReference>
<dbReference type="Gene3D" id="3.40.50.1820">
    <property type="entry name" value="alpha/beta hydrolase"/>
    <property type="match status" value="1"/>
</dbReference>
<dbReference type="InterPro" id="IPR050300">
    <property type="entry name" value="GDXG_lipolytic_enzyme"/>
</dbReference>
<dbReference type="AlphaFoldDB" id="A0A6A6GGS8"/>
<feature type="domain" description="Alpha/beta hydrolase fold-3" evidence="2">
    <location>
        <begin position="79"/>
        <end position="287"/>
    </location>
</feature>
<evidence type="ECO:0000259" key="2">
    <source>
        <dbReference type="Pfam" id="PF07859"/>
    </source>
</evidence>
<sequence length="299" mass="32543">MLILRRGPKSKGLLRRFLYAALRSFTANNTLSGDRASGGTTEDTYLEVAKKKGFQPDTLILKGGLKAHWLGNRGADRVLLYFHGGGYVLAAGPGHVNWVYRWAQEASKDKSTSALMLSYTLAPEGQYPTQLQQAAEVLNYLLTEGGKRPSQIIIGGDSAGGNLASALLCHLLHPHPEVEPVKLSEPLAGALLLSPWVEFIRADEHYRANMYNDMIGIKAARKWSSAFLGSAPNDNYTQPGTADASWFSGLPLVVSKIFVYGGALEVLIGSIIIFADKLRSAHPNVEFFVEVRIQSCRAG</sequence>
<dbReference type="Proteomes" id="UP000799538">
    <property type="component" value="Unassembled WGS sequence"/>
</dbReference>
<proteinExistence type="predicted"/>
<protein>
    <submittedName>
        <fullName evidence="3">Alpha/Beta hydrolase protein</fullName>
    </submittedName>
</protein>
<dbReference type="SUPFAM" id="SSF53474">
    <property type="entry name" value="alpha/beta-Hydrolases"/>
    <property type="match status" value="1"/>
</dbReference>
<reference evidence="4" key="1">
    <citation type="journal article" date="2020" name="Stud. Mycol.">
        <title>101 Dothideomycetes genomes: A test case for predicting lifestyles and emergence of pathogens.</title>
        <authorList>
            <person name="Haridas S."/>
            <person name="Albert R."/>
            <person name="Binder M."/>
            <person name="Bloem J."/>
            <person name="LaButti K."/>
            <person name="Salamov A."/>
            <person name="Andreopoulos B."/>
            <person name="Baker S."/>
            <person name="Barry K."/>
            <person name="Bills G."/>
            <person name="Bluhm B."/>
            <person name="Cannon C."/>
            <person name="Castanera R."/>
            <person name="Culley D."/>
            <person name="Daum C."/>
            <person name="Ezra D."/>
            <person name="Gonzalez J."/>
            <person name="Henrissat B."/>
            <person name="Kuo A."/>
            <person name="Liang C."/>
            <person name="Lipzen A."/>
            <person name="Lutzoni F."/>
            <person name="Magnuson J."/>
            <person name="Mondo S."/>
            <person name="Nolan M."/>
            <person name="Ohm R."/>
            <person name="Pangilinan J."/>
            <person name="Park H.-J."/>
            <person name="Ramirez L."/>
            <person name="Alfaro M."/>
            <person name="Sun H."/>
            <person name="Tritt A."/>
            <person name="Yoshinaga Y."/>
            <person name="Zwiers L.-H."/>
            <person name="Turgeon B."/>
            <person name="Goodwin S."/>
            <person name="Spatafora J."/>
            <person name="Crous P."/>
            <person name="Grigoriev I."/>
        </authorList>
    </citation>
    <scope>NUCLEOTIDE SEQUENCE [LARGE SCALE GENOMIC DNA]</scope>
    <source>
        <strain evidence="4">CECT 20119</strain>
    </source>
</reference>
<dbReference type="EMBL" id="ML992504">
    <property type="protein sequence ID" value="KAF2224898.1"/>
    <property type="molecule type" value="Genomic_DNA"/>
</dbReference>
<evidence type="ECO:0000313" key="4">
    <source>
        <dbReference type="Proteomes" id="UP000799538"/>
    </source>
</evidence>
<dbReference type="InterPro" id="IPR029058">
    <property type="entry name" value="AB_hydrolase_fold"/>
</dbReference>
<dbReference type="PANTHER" id="PTHR48081:SF31">
    <property type="entry name" value="STERYL ACETYL HYDROLASE MUG81-RELATED"/>
    <property type="match status" value="1"/>
</dbReference>
<gene>
    <name evidence="3" type="ORF">BDZ85DRAFT_194894</name>
</gene>
<evidence type="ECO:0000313" key="3">
    <source>
        <dbReference type="EMBL" id="KAF2224898.1"/>
    </source>
</evidence>
<keyword evidence="4" id="KW-1185">Reference proteome</keyword>
<name>A0A6A6GGS8_9PEZI</name>
<keyword evidence="1 3" id="KW-0378">Hydrolase</keyword>
<accession>A0A6A6GGS8</accession>
<organism evidence="3 4">
    <name type="scientific">Elsinoe ampelina</name>
    <dbReference type="NCBI Taxonomy" id="302913"/>
    <lineage>
        <taxon>Eukaryota</taxon>
        <taxon>Fungi</taxon>
        <taxon>Dikarya</taxon>
        <taxon>Ascomycota</taxon>
        <taxon>Pezizomycotina</taxon>
        <taxon>Dothideomycetes</taxon>
        <taxon>Dothideomycetidae</taxon>
        <taxon>Myriangiales</taxon>
        <taxon>Elsinoaceae</taxon>
        <taxon>Elsinoe</taxon>
    </lineage>
</organism>
<evidence type="ECO:0000256" key="1">
    <source>
        <dbReference type="ARBA" id="ARBA00022801"/>
    </source>
</evidence>
<dbReference type="PANTHER" id="PTHR48081">
    <property type="entry name" value="AB HYDROLASE SUPERFAMILY PROTEIN C4A8.06C"/>
    <property type="match status" value="1"/>
</dbReference>
<dbReference type="Pfam" id="PF07859">
    <property type="entry name" value="Abhydrolase_3"/>
    <property type="match status" value="1"/>
</dbReference>
<dbReference type="InterPro" id="IPR013094">
    <property type="entry name" value="AB_hydrolase_3"/>
</dbReference>
<dbReference type="OrthoDB" id="2152029at2759"/>